<protein>
    <submittedName>
        <fullName evidence="1">Uncharacterized protein</fullName>
    </submittedName>
</protein>
<proteinExistence type="predicted"/>
<dbReference type="EMBL" id="QTSX02005156">
    <property type="protein sequence ID" value="KAJ9060623.1"/>
    <property type="molecule type" value="Genomic_DNA"/>
</dbReference>
<evidence type="ECO:0000313" key="1">
    <source>
        <dbReference type="EMBL" id="KAJ9060623.1"/>
    </source>
</evidence>
<dbReference type="Proteomes" id="UP001165960">
    <property type="component" value="Unassembled WGS sequence"/>
</dbReference>
<reference evidence="1" key="1">
    <citation type="submission" date="2022-04" db="EMBL/GenBank/DDBJ databases">
        <title>Genome of the entomopathogenic fungus Entomophthora muscae.</title>
        <authorList>
            <person name="Elya C."/>
            <person name="Lovett B.R."/>
            <person name="Lee E."/>
            <person name="Macias A.M."/>
            <person name="Hajek A.E."/>
            <person name="De Bivort B.L."/>
            <person name="Kasson M.T."/>
            <person name="De Fine Licht H.H."/>
            <person name="Stajich J.E."/>
        </authorList>
    </citation>
    <scope>NUCLEOTIDE SEQUENCE</scope>
    <source>
        <strain evidence="1">Berkeley</strain>
    </source>
</reference>
<comment type="caution">
    <text evidence="1">The sequence shown here is derived from an EMBL/GenBank/DDBJ whole genome shotgun (WGS) entry which is preliminary data.</text>
</comment>
<name>A0ACC2SE92_9FUNG</name>
<evidence type="ECO:0000313" key="2">
    <source>
        <dbReference type="Proteomes" id="UP001165960"/>
    </source>
</evidence>
<sequence length="133" mass="15179">MKLLLGVSALACGTQALHKNLDYSDRFGISFMNRTKPNRPNERESISLRVKNRVQRVQVGAPLQTFLDNPLSDTIDGILVDFIELKRIVVAEYSNKSHENPAFVDLLAYLSSSLFFIFTLCSLYFMFEEMISH</sequence>
<accession>A0ACC2SE92</accession>
<keyword evidence="2" id="KW-1185">Reference proteome</keyword>
<gene>
    <name evidence="1" type="ORF">DSO57_1028829</name>
</gene>
<organism evidence="1 2">
    <name type="scientific">Entomophthora muscae</name>
    <dbReference type="NCBI Taxonomy" id="34485"/>
    <lineage>
        <taxon>Eukaryota</taxon>
        <taxon>Fungi</taxon>
        <taxon>Fungi incertae sedis</taxon>
        <taxon>Zoopagomycota</taxon>
        <taxon>Entomophthoromycotina</taxon>
        <taxon>Entomophthoromycetes</taxon>
        <taxon>Entomophthorales</taxon>
        <taxon>Entomophthoraceae</taxon>
        <taxon>Entomophthora</taxon>
    </lineage>
</organism>